<protein>
    <submittedName>
        <fullName evidence="2">Alpha/beta hydrolase</fullName>
    </submittedName>
</protein>
<dbReference type="InterPro" id="IPR052897">
    <property type="entry name" value="Sec-Metab_Biosynth_Hydrolase"/>
</dbReference>
<dbReference type="RefSeq" id="WP_338204136.1">
    <property type="nucleotide sequence ID" value="NZ_JAEKNR010000198.1"/>
</dbReference>
<dbReference type="GO" id="GO:0016787">
    <property type="term" value="F:hydrolase activity"/>
    <property type="evidence" value="ECO:0007669"/>
    <property type="project" value="UniProtKB-KW"/>
</dbReference>
<dbReference type="Gene3D" id="3.40.50.1820">
    <property type="entry name" value="alpha/beta hydrolase"/>
    <property type="match status" value="1"/>
</dbReference>
<evidence type="ECO:0000259" key="1">
    <source>
        <dbReference type="Pfam" id="PF12697"/>
    </source>
</evidence>
<comment type="caution">
    <text evidence="2">The sequence shown here is derived from an EMBL/GenBank/DDBJ whole genome shotgun (WGS) entry which is preliminary data.</text>
</comment>
<feature type="domain" description="AB hydrolase-1" evidence="1">
    <location>
        <begin position="6"/>
        <end position="216"/>
    </location>
</feature>
<reference evidence="2" key="1">
    <citation type="submission" date="2020-10" db="EMBL/GenBank/DDBJ databases">
        <title>Ca. Dormibacterota MAGs.</title>
        <authorList>
            <person name="Montgomery K."/>
        </authorList>
    </citation>
    <scope>NUCLEOTIDE SEQUENCE [LARGE SCALE GENOMIC DNA]</scope>
    <source>
        <strain evidence="2">SC8812_S17_10</strain>
    </source>
</reference>
<evidence type="ECO:0000313" key="3">
    <source>
        <dbReference type="Proteomes" id="UP000612893"/>
    </source>
</evidence>
<name>A0A934N9D0_9BACT</name>
<evidence type="ECO:0000313" key="2">
    <source>
        <dbReference type="EMBL" id="MBJ7600351.1"/>
    </source>
</evidence>
<dbReference type="InterPro" id="IPR000073">
    <property type="entry name" value="AB_hydrolase_1"/>
</dbReference>
<sequence>MTTFGLVHGAFHGGWCWDLLSAELERAGHRAIAMDLPCADQAAGAARYAQVVAEALEGSGEDVVLVGHSLAGLVIPVVSTMRPARRLIYLSSLLPRPGCSFDAATAGQPIHSHFTPSVSPVTNPDGSTSFPHAGAVEYFYQDCSPELASWAAARLRPQRWKVMQEVTPLAAWPDIPSSYLLCQEDRVVNPEWSREVARAELGLTPVELPGGHSPFLARLAHLAEVLVTIATS</sequence>
<dbReference type="PANTHER" id="PTHR37017:SF11">
    <property type="entry name" value="ESTERASE_LIPASE_THIOESTERASE DOMAIN-CONTAINING PROTEIN"/>
    <property type="match status" value="1"/>
</dbReference>
<keyword evidence="2" id="KW-0378">Hydrolase</keyword>
<dbReference type="PANTHER" id="PTHR37017">
    <property type="entry name" value="AB HYDROLASE-1 DOMAIN-CONTAINING PROTEIN-RELATED"/>
    <property type="match status" value="1"/>
</dbReference>
<proteinExistence type="predicted"/>
<dbReference type="AlphaFoldDB" id="A0A934N9D0"/>
<organism evidence="2 3">
    <name type="scientific">Candidatus Nephthysia bennettiae</name>
    <dbReference type="NCBI Taxonomy" id="3127016"/>
    <lineage>
        <taxon>Bacteria</taxon>
        <taxon>Bacillati</taxon>
        <taxon>Candidatus Dormiibacterota</taxon>
        <taxon>Candidatus Dormibacteria</taxon>
        <taxon>Candidatus Dormibacterales</taxon>
        <taxon>Candidatus Dormibacteraceae</taxon>
        <taxon>Candidatus Nephthysia</taxon>
    </lineage>
</organism>
<dbReference type="EMBL" id="JAEKNR010000198">
    <property type="protein sequence ID" value="MBJ7600351.1"/>
    <property type="molecule type" value="Genomic_DNA"/>
</dbReference>
<dbReference type="Proteomes" id="UP000612893">
    <property type="component" value="Unassembled WGS sequence"/>
</dbReference>
<gene>
    <name evidence="2" type="ORF">JF922_20035</name>
</gene>
<accession>A0A934N9D0</accession>
<keyword evidence="3" id="KW-1185">Reference proteome</keyword>
<dbReference type="Pfam" id="PF12697">
    <property type="entry name" value="Abhydrolase_6"/>
    <property type="match status" value="1"/>
</dbReference>
<dbReference type="InterPro" id="IPR029058">
    <property type="entry name" value="AB_hydrolase_fold"/>
</dbReference>
<dbReference type="SUPFAM" id="SSF53474">
    <property type="entry name" value="alpha/beta-Hydrolases"/>
    <property type="match status" value="1"/>
</dbReference>